<comment type="caution">
    <text evidence="2">The sequence shown here is derived from an EMBL/GenBank/DDBJ whole genome shotgun (WGS) entry which is preliminary data.</text>
</comment>
<dbReference type="Proteomes" id="UP001176883">
    <property type="component" value="Unassembled WGS sequence"/>
</dbReference>
<gene>
    <name evidence="2" type="ORF">Q4Q35_16545</name>
</gene>
<organism evidence="2 3">
    <name type="scientific">Flavivirga aquimarina</name>
    <dbReference type="NCBI Taxonomy" id="2027862"/>
    <lineage>
        <taxon>Bacteria</taxon>
        <taxon>Pseudomonadati</taxon>
        <taxon>Bacteroidota</taxon>
        <taxon>Flavobacteriia</taxon>
        <taxon>Flavobacteriales</taxon>
        <taxon>Flavobacteriaceae</taxon>
        <taxon>Flavivirga</taxon>
    </lineage>
</organism>
<feature type="chain" id="PRO_5047413863" evidence="1">
    <location>
        <begin position="22"/>
        <end position="212"/>
    </location>
</feature>
<feature type="signal peptide" evidence="1">
    <location>
        <begin position="1"/>
        <end position="21"/>
    </location>
</feature>
<keyword evidence="3" id="KW-1185">Reference proteome</keyword>
<keyword evidence="1" id="KW-0732">Signal</keyword>
<evidence type="ECO:0000313" key="2">
    <source>
        <dbReference type="EMBL" id="MDO5971417.1"/>
    </source>
</evidence>
<proteinExistence type="predicted"/>
<name>A0ABT8WE28_9FLAO</name>
<accession>A0ABT8WE28</accession>
<evidence type="ECO:0000313" key="3">
    <source>
        <dbReference type="Proteomes" id="UP001176883"/>
    </source>
</evidence>
<dbReference type="EMBL" id="JAUOEK010000155">
    <property type="protein sequence ID" value="MDO5971417.1"/>
    <property type="molecule type" value="Genomic_DNA"/>
</dbReference>
<dbReference type="RefSeq" id="WP_303279133.1">
    <property type="nucleotide sequence ID" value="NZ_JAUOEK010000155.1"/>
</dbReference>
<protein>
    <submittedName>
        <fullName evidence="2">Uncharacterized protein</fullName>
    </submittedName>
</protein>
<evidence type="ECO:0000256" key="1">
    <source>
        <dbReference type="SAM" id="SignalP"/>
    </source>
</evidence>
<sequence length="212" mass="23874">MKSLKIYISLCAIVMTIAIHAQEQMEGIQEVTRKAKADLVKVLTETGDQFNFGIKADDIKNSRHASPISYYEINFDNLLNYNQQPMAHMLETEAKKIIPLVTGSSVVTTFSVSNAKQGVYKITELINRQYHDELNRLPGSIKEGDFKGLKIIYVPNLNTILYHIDGKNYTSYKGGNLREPIEDATLLQLLKSDANTFKAKYGSQLKEGKLLN</sequence>
<reference evidence="2" key="1">
    <citation type="submission" date="2023-07" db="EMBL/GenBank/DDBJ databases">
        <title>Two novel species in the genus Flavivirga.</title>
        <authorList>
            <person name="Kwon K."/>
        </authorList>
    </citation>
    <scope>NUCLEOTIDE SEQUENCE</scope>
    <source>
        <strain evidence="2">KCTC 52353</strain>
    </source>
</reference>